<comment type="function">
    <text evidence="1 11">Catalyzes the methylthiolation of N6-threonylcarbamoyladenosine (t(6)A), leading to the formation of 2-methylthio-N6-threonylcarbamoyladenosine (ms(2)t(6)A) at position 37 in tRNAs that read codons beginning with adenine.</text>
</comment>
<evidence type="ECO:0000256" key="2">
    <source>
        <dbReference type="ARBA" id="ARBA00008616"/>
    </source>
</evidence>
<evidence type="ECO:0000256" key="4">
    <source>
        <dbReference type="ARBA" id="ARBA00022679"/>
    </source>
</evidence>
<dbReference type="SUPFAM" id="SSF102114">
    <property type="entry name" value="Radical SAM enzymes"/>
    <property type="match status" value="1"/>
</dbReference>
<evidence type="ECO:0000259" key="13">
    <source>
        <dbReference type="PROSITE" id="PS51918"/>
    </source>
</evidence>
<feature type="domain" description="Radical SAM core" evidence="13">
    <location>
        <begin position="130"/>
        <end position="368"/>
    </location>
</feature>
<dbReference type="GO" id="GO:0035598">
    <property type="term" value="F:tRNA (N(6)-L-threonylcarbamoyladenosine(37)-C(2))-methylthiotransferase activity"/>
    <property type="evidence" value="ECO:0007669"/>
    <property type="project" value="UniProtKB-UniRule"/>
</dbReference>
<dbReference type="Pfam" id="PF04055">
    <property type="entry name" value="Radical_SAM"/>
    <property type="match status" value="1"/>
</dbReference>
<keyword evidence="7 11" id="KW-0479">Metal-binding</keyword>
<dbReference type="InterPro" id="IPR006638">
    <property type="entry name" value="Elp3/MiaA/NifB-like_rSAM"/>
</dbReference>
<dbReference type="InterPro" id="IPR007197">
    <property type="entry name" value="rSAM"/>
</dbReference>
<evidence type="ECO:0000259" key="12">
    <source>
        <dbReference type="PROSITE" id="PS51449"/>
    </source>
</evidence>
<gene>
    <name evidence="14" type="ORF">ENO04_03030</name>
</gene>
<evidence type="ECO:0000256" key="1">
    <source>
        <dbReference type="ARBA" id="ARBA00002399"/>
    </source>
</evidence>
<dbReference type="PANTHER" id="PTHR11918">
    <property type="entry name" value="RADICAL SAM PROTEINS"/>
    <property type="match status" value="1"/>
</dbReference>
<keyword evidence="6 11" id="KW-0819">tRNA processing</keyword>
<dbReference type="EC" id="2.8.4.5" evidence="11"/>
<dbReference type="Gene3D" id="3.40.50.12160">
    <property type="entry name" value="Methylthiotransferase, N-terminal domain"/>
    <property type="match status" value="1"/>
</dbReference>
<dbReference type="InterPro" id="IPR005839">
    <property type="entry name" value="Methylthiotransferase"/>
</dbReference>
<dbReference type="GO" id="GO:0051539">
    <property type="term" value="F:4 iron, 4 sulfur cluster binding"/>
    <property type="evidence" value="ECO:0007669"/>
    <property type="project" value="UniProtKB-UniRule"/>
</dbReference>
<sequence>MRSYYIETYGCTLNKTDSALIEERLRSAGYIGVDSIDKADIIIINTCTVRLDTEERMLRRIKELCIENKKLIVTGCLASAQPAFVKSECKDAIALDNMSISLIHLYLNGGFNFQLGEKALAEKALNPVIHREGPILSVPLADGCLDNCSYCITKLARPNLLSRKPDKVIEKLRETVSSLPYEVVEVQLTGQDLAVYGYDIVKKPLLPSLLESILSIDYGGKLLKIRLGMMTPNWFKVIMNDIVEIMKNDQRVYRFLHLPVQSGDDRVLRLMRRRYSVSEFKQMVEFIRREIEDVQIATDIIVGHPGEDELAFQKTLELLQELRIERVHIAQYTPRPHTLSARMKQLTYGERKRRSLLINKIYEEIGYEWHSKLVGRRVKAYLVERFRWKGQHYIVGRTDNYVSIVVKNATDKQLGKIADVCIDEATFYDVRGHLC</sequence>
<dbReference type="InterPro" id="IPR002792">
    <property type="entry name" value="TRAM_dom"/>
</dbReference>
<dbReference type="SFLD" id="SFLDG01082">
    <property type="entry name" value="B12-binding_domain_containing"/>
    <property type="match status" value="1"/>
</dbReference>
<protein>
    <recommendedName>
        <fullName evidence="11">tRNA-t(6)A37 methylthiotransferase</fullName>
        <ecNumber evidence="11">2.8.4.5</ecNumber>
    </recommendedName>
</protein>
<dbReference type="NCBIfam" id="TIGR01578">
    <property type="entry name" value="MiaB-like-B"/>
    <property type="match status" value="1"/>
</dbReference>
<dbReference type="EMBL" id="DSDY01000098">
    <property type="protein sequence ID" value="HDS10581.1"/>
    <property type="molecule type" value="Genomic_DNA"/>
</dbReference>
<dbReference type="PROSITE" id="PS51449">
    <property type="entry name" value="MTTASE_N"/>
    <property type="match status" value="1"/>
</dbReference>
<dbReference type="InterPro" id="IPR006466">
    <property type="entry name" value="MiaB-like_arc_euk"/>
</dbReference>
<dbReference type="AlphaFoldDB" id="A0A7C1E9N1"/>
<comment type="catalytic activity">
    <reaction evidence="10 11">
        <text>N(6)-L-threonylcarbamoyladenosine(37) in tRNA + (sulfur carrier)-SH + AH2 + 2 S-adenosyl-L-methionine = 2-methylsulfanyl-N(6)-L-threonylcarbamoyladenosine(37) in tRNA + (sulfur carrier)-H + 5'-deoxyadenosine + L-methionine + A + S-adenosyl-L-homocysteine + 2 H(+)</text>
        <dbReference type="Rhea" id="RHEA:37075"/>
        <dbReference type="Rhea" id="RHEA-COMP:10163"/>
        <dbReference type="Rhea" id="RHEA-COMP:11092"/>
        <dbReference type="Rhea" id="RHEA-COMP:14737"/>
        <dbReference type="Rhea" id="RHEA-COMP:14739"/>
        <dbReference type="ChEBI" id="CHEBI:13193"/>
        <dbReference type="ChEBI" id="CHEBI:15378"/>
        <dbReference type="ChEBI" id="CHEBI:17319"/>
        <dbReference type="ChEBI" id="CHEBI:17499"/>
        <dbReference type="ChEBI" id="CHEBI:29917"/>
        <dbReference type="ChEBI" id="CHEBI:57844"/>
        <dbReference type="ChEBI" id="CHEBI:57856"/>
        <dbReference type="ChEBI" id="CHEBI:59789"/>
        <dbReference type="ChEBI" id="CHEBI:64428"/>
        <dbReference type="ChEBI" id="CHEBI:74418"/>
        <dbReference type="ChEBI" id="CHEBI:74420"/>
        <dbReference type="EC" id="2.8.4.5"/>
    </reaction>
</comment>
<comment type="similarity">
    <text evidence="2 11">Belongs to the methylthiotransferase family. CDKAL1 subfamily.</text>
</comment>
<dbReference type="NCBIfam" id="TIGR00089">
    <property type="entry name" value="MiaB/RimO family radical SAM methylthiotransferase"/>
    <property type="match status" value="1"/>
</dbReference>
<dbReference type="PANTHER" id="PTHR11918:SF45">
    <property type="entry name" value="THREONYLCARBAMOYLADENOSINE TRNA METHYLTHIOTRANSFERASE"/>
    <property type="match status" value="1"/>
</dbReference>
<dbReference type="SFLD" id="SFLDS00029">
    <property type="entry name" value="Radical_SAM"/>
    <property type="match status" value="1"/>
</dbReference>
<dbReference type="GO" id="GO:0046872">
    <property type="term" value="F:metal ion binding"/>
    <property type="evidence" value="ECO:0007669"/>
    <property type="project" value="UniProtKB-UniRule"/>
</dbReference>
<keyword evidence="3 11" id="KW-0004">4Fe-4S</keyword>
<dbReference type="Gene3D" id="3.80.30.20">
    <property type="entry name" value="tm_1862 like domain"/>
    <property type="match status" value="1"/>
</dbReference>
<evidence type="ECO:0000256" key="5">
    <source>
        <dbReference type="ARBA" id="ARBA00022691"/>
    </source>
</evidence>
<accession>A0A7C1E9N1</accession>
<dbReference type="Pfam" id="PF01938">
    <property type="entry name" value="TRAM"/>
    <property type="match status" value="1"/>
</dbReference>
<evidence type="ECO:0000256" key="6">
    <source>
        <dbReference type="ARBA" id="ARBA00022694"/>
    </source>
</evidence>
<keyword evidence="5 11" id="KW-0949">S-adenosyl-L-methionine</keyword>
<evidence type="ECO:0000256" key="3">
    <source>
        <dbReference type="ARBA" id="ARBA00022485"/>
    </source>
</evidence>
<keyword evidence="4 11" id="KW-0808">Transferase</keyword>
<evidence type="ECO:0000256" key="9">
    <source>
        <dbReference type="ARBA" id="ARBA00023014"/>
    </source>
</evidence>
<evidence type="ECO:0000313" key="14">
    <source>
        <dbReference type="EMBL" id="HDS10581.1"/>
    </source>
</evidence>
<reference evidence="14" key="1">
    <citation type="journal article" date="2020" name="mSystems">
        <title>Genome- and Community-Level Interaction Insights into Carbon Utilization and Element Cycling Functions of Hydrothermarchaeota in Hydrothermal Sediment.</title>
        <authorList>
            <person name="Zhou Z."/>
            <person name="Liu Y."/>
            <person name="Xu W."/>
            <person name="Pan J."/>
            <person name="Luo Z.H."/>
            <person name="Li M."/>
        </authorList>
    </citation>
    <scope>NUCLEOTIDE SEQUENCE [LARGE SCALE GENOMIC DNA]</scope>
    <source>
        <strain evidence="14">SpSt-123</strain>
    </source>
</reference>
<organism evidence="14">
    <name type="scientific">Fervidicoccus fontis</name>
    <dbReference type="NCBI Taxonomy" id="683846"/>
    <lineage>
        <taxon>Archaea</taxon>
        <taxon>Thermoproteota</taxon>
        <taxon>Thermoprotei</taxon>
        <taxon>Fervidicoccales</taxon>
        <taxon>Fervidicoccaceae</taxon>
        <taxon>Fervidicoccus</taxon>
    </lineage>
</organism>
<dbReference type="InterPro" id="IPR013848">
    <property type="entry name" value="Methylthiotransferase_N"/>
</dbReference>
<dbReference type="PROSITE" id="PS51918">
    <property type="entry name" value="RADICAL_SAM"/>
    <property type="match status" value="1"/>
</dbReference>
<dbReference type="Pfam" id="PF00919">
    <property type="entry name" value="UPF0004"/>
    <property type="match status" value="1"/>
</dbReference>
<name>A0A7C1E9N1_9CREN</name>
<feature type="domain" description="MTTase N-terminal" evidence="12">
    <location>
        <begin position="2"/>
        <end position="108"/>
    </location>
</feature>
<dbReference type="SMART" id="SM00729">
    <property type="entry name" value="Elp3"/>
    <property type="match status" value="1"/>
</dbReference>
<evidence type="ECO:0000256" key="10">
    <source>
        <dbReference type="ARBA" id="ARBA00051661"/>
    </source>
</evidence>
<evidence type="ECO:0000256" key="8">
    <source>
        <dbReference type="ARBA" id="ARBA00023004"/>
    </source>
</evidence>
<dbReference type="InterPro" id="IPR023404">
    <property type="entry name" value="rSAM_horseshoe"/>
</dbReference>
<comment type="cofactor">
    <cofactor evidence="11">
        <name>[4Fe-4S] cluster</name>
        <dbReference type="ChEBI" id="CHEBI:49883"/>
    </cofactor>
    <text evidence="11">Binds 1 or 2 [4Fe-4S] cluster. One cluster is coordinated with 3 cysteines and an exchangeable S-adenosyl-L-methionine.</text>
</comment>
<evidence type="ECO:0000256" key="7">
    <source>
        <dbReference type="ARBA" id="ARBA00022723"/>
    </source>
</evidence>
<keyword evidence="8 11" id="KW-0408">Iron</keyword>
<comment type="caution">
    <text evidence="14">The sequence shown here is derived from an EMBL/GenBank/DDBJ whole genome shotgun (WGS) entry which is preliminary data.</text>
</comment>
<evidence type="ECO:0000256" key="11">
    <source>
        <dbReference type="RuleBase" id="RU368081"/>
    </source>
</evidence>
<dbReference type="InterPro" id="IPR058240">
    <property type="entry name" value="rSAM_sf"/>
</dbReference>
<dbReference type="InterPro" id="IPR038135">
    <property type="entry name" value="Methylthiotransferase_N_sf"/>
</dbReference>
<keyword evidence="9 11" id="KW-0411">Iron-sulfur</keyword>
<proteinExistence type="inferred from homology"/>